<keyword evidence="7" id="KW-1185">Reference proteome</keyword>
<evidence type="ECO:0000259" key="5">
    <source>
        <dbReference type="SMART" id="SM00226"/>
    </source>
</evidence>
<dbReference type="PRINTS" id="PR00719">
    <property type="entry name" value="LMWPTPASE"/>
</dbReference>
<dbReference type="SUPFAM" id="SSF52788">
    <property type="entry name" value="Phosphotyrosine protein phosphatases I"/>
    <property type="match status" value="1"/>
</dbReference>
<dbReference type="PANTHER" id="PTHR11717:SF31">
    <property type="entry name" value="LOW MOLECULAR WEIGHT PROTEIN-TYROSINE-PHOSPHATASE ETP-RELATED"/>
    <property type="match status" value="1"/>
</dbReference>
<dbReference type="Pfam" id="PF01451">
    <property type="entry name" value="LMWPc"/>
    <property type="match status" value="1"/>
</dbReference>
<dbReference type="PANTHER" id="PTHR11717">
    <property type="entry name" value="LOW MOLECULAR WEIGHT PROTEIN TYROSINE PHOSPHATASE"/>
    <property type="match status" value="1"/>
</dbReference>
<dbReference type="SMART" id="SM00226">
    <property type="entry name" value="LMWPc"/>
    <property type="match status" value="1"/>
</dbReference>
<protein>
    <submittedName>
        <fullName evidence="6">Low molecular weight protein tyrosine phosphatase</fullName>
    </submittedName>
</protein>
<dbReference type="InterPro" id="IPR036196">
    <property type="entry name" value="Ptyr_pPase_sf"/>
</dbReference>
<comment type="similarity">
    <text evidence="1">Belongs to the low molecular weight phosphotyrosine protein phosphatase family.</text>
</comment>
<organism evidence="6 7">
    <name type="scientific">Acetivibrio straminisolvens JCM 21531</name>
    <dbReference type="NCBI Taxonomy" id="1294263"/>
    <lineage>
        <taxon>Bacteria</taxon>
        <taxon>Bacillati</taxon>
        <taxon>Bacillota</taxon>
        <taxon>Clostridia</taxon>
        <taxon>Eubacteriales</taxon>
        <taxon>Oscillospiraceae</taxon>
        <taxon>Acetivibrio</taxon>
    </lineage>
</organism>
<name>W4V378_9FIRM</name>
<accession>W4V378</accession>
<evidence type="ECO:0000256" key="1">
    <source>
        <dbReference type="ARBA" id="ARBA00011063"/>
    </source>
</evidence>
<evidence type="ECO:0000256" key="3">
    <source>
        <dbReference type="ARBA" id="ARBA00022912"/>
    </source>
</evidence>
<dbReference type="InterPro" id="IPR017867">
    <property type="entry name" value="Tyr_phospatase_low_mol_wt"/>
</dbReference>
<dbReference type="CDD" id="cd16344">
    <property type="entry name" value="LMWPAP"/>
    <property type="match status" value="1"/>
</dbReference>
<dbReference type="InterPro" id="IPR050438">
    <property type="entry name" value="LMW_PTPase"/>
</dbReference>
<dbReference type="AlphaFoldDB" id="W4V378"/>
<dbReference type="InterPro" id="IPR023485">
    <property type="entry name" value="Ptyr_pPase"/>
</dbReference>
<evidence type="ECO:0000313" key="7">
    <source>
        <dbReference type="Proteomes" id="UP000019109"/>
    </source>
</evidence>
<dbReference type="EMBL" id="BAVR01000005">
    <property type="protein sequence ID" value="GAE87288.1"/>
    <property type="molecule type" value="Genomic_DNA"/>
</dbReference>
<comment type="caution">
    <text evidence="6">The sequence shown here is derived from an EMBL/GenBank/DDBJ whole genome shotgun (WGS) entry which is preliminary data.</text>
</comment>
<proteinExistence type="inferred from homology"/>
<dbReference type="RefSeq" id="WP_038287087.1">
    <property type="nucleotide sequence ID" value="NZ_BAVR01000005.1"/>
</dbReference>
<dbReference type="Proteomes" id="UP000019109">
    <property type="component" value="Unassembled WGS sequence"/>
</dbReference>
<feature type="active site" description="Proton donor" evidence="4">
    <location>
        <position position="139"/>
    </location>
</feature>
<evidence type="ECO:0000256" key="2">
    <source>
        <dbReference type="ARBA" id="ARBA00022801"/>
    </source>
</evidence>
<keyword evidence="2" id="KW-0378">Hydrolase</keyword>
<dbReference type="OrthoDB" id="9784339at2"/>
<dbReference type="Gene3D" id="3.40.50.2300">
    <property type="match status" value="1"/>
</dbReference>
<feature type="active site" description="Nucleophile" evidence="4">
    <location>
        <position position="8"/>
    </location>
</feature>
<feature type="domain" description="Phosphotyrosine protein phosphatase I" evidence="5">
    <location>
        <begin position="2"/>
        <end position="165"/>
    </location>
</feature>
<gene>
    <name evidence="6" type="ORF">JCM21531_643</name>
</gene>
<evidence type="ECO:0000313" key="6">
    <source>
        <dbReference type="EMBL" id="GAE87288.1"/>
    </source>
</evidence>
<dbReference type="GO" id="GO:0004725">
    <property type="term" value="F:protein tyrosine phosphatase activity"/>
    <property type="evidence" value="ECO:0007669"/>
    <property type="project" value="InterPro"/>
</dbReference>
<reference evidence="6" key="1">
    <citation type="journal article" date="2014" name="Genome Announc.">
        <title>Draft Genome Sequence of Clostridium straminisolvens Strain JCM 21531T, Isolated from a Cellulose-Degrading Bacterial Community.</title>
        <authorList>
            <person name="Yuki M."/>
            <person name="Oshima K."/>
            <person name="Suda W."/>
            <person name="Sakamoto M."/>
            <person name="Kitamura K."/>
            <person name="Iida T."/>
            <person name="Hattori M."/>
            <person name="Ohkuma M."/>
        </authorList>
    </citation>
    <scope>NUCLEOTIDE SEQUENCE [LARGE SCALE GENOMIC DNA]</scope>
    <source>
        <strain evidence="6">JCM 21531</strain>
    </source>
</reference>
<evidence type="ECO:0000256" key="4">
    <source>
        <dbReference type="PIRSR" id="PIRSR617867-1"/>
    </source>
</evidence>
<sequence>MKKVLFVCTGNTCRSSMAEGLFNYAVENDKDGLKDFKAFSAGLSAFEDDCANPKAVKVLKEHYNVDISSHKARRITKSDVESAYIILTMTKNHKNAILAMYPGAADKTYTVKEYAYGDDVSSDSMNQGHHRNHNMDISDPYGLPEEVYKICAGEIKDALDRIIIKLKE</sequence>
<keyword evidence="3" id="KW-0904">Protein phosphatase</keyword>
<dbReference type="STRING" id="1294263.JCM21531_643"/>
<feature type="active site" evidence="4">
    <location>
        <position position="14"/>
    </location>
</feature>